<dbReference type="Pfam" id="PF04464">
    <property type="entry name" value="Glyphos_transf"/>
    <property type="match status" value="1"/>
</dbReference>
<sequence length="878" mass="101855">MRPLLSVVIAAYNVEKYVRGTLRSIDLQSSNLDDVELIIINDGSKDDTLSIVQAWARAKSNVTVIDQENQGVSATRQIGLDSASGIWITSVDPDDILDRDYFLHILSYIRSSNNPDVQMIVTNVISLNDATGRLNDNHPLRHRFIEGSRVISLSDEPQSIQLGATAVMRMDVIRHHRLRYDVRIRPTFEDAHFIGRYLAFAENPEIAVIAEAKYYYRKRSDRSSLVQSSWNNVDKYYSVLRYGYLGLLAEVKRTRGAVPQWAQFMVLYDLCWYFVEDTKQFARTAWISDGLKETFLFLLKEIFSYIEISTIETFQIFKIEPSLKKSLLVHFKDIDLVWSGVNLNLDPSEELSIHTHPELPPYLTMPKANNTIVHKYFGIPFSREYIYSADRHNDLRDFYSEYTGYRYCTDEVMEKISPRPRVKAITSSYESTSGLSQPRIVRKILHATYLMRVRQLATGKKLTTLYFSAFRSSVRRIRTSFRGRREAQRRMDLFERAQLKDNMDYYSHAWCILDRPGKADDNGEHLYRFLRDERSDINAFFILRRDSLDWERLSAEGFRLLEPDSDELSIAVLNSDYIISSDAVYECMYPVHRSLVMKSRAKFIFLQHGVLMNDLSRWLNPKDISLMITSTPEEYKATAGEDSPYRLAPEQIAITGLARFDQLLKLRGLRDYDQQNVILVMPTWRHNLKQLLLNCEDEISRRQLFRSSKYYKSWESFLSHPDLKTVALSNEIRVVFFTHPALQPFLDYLDLPEFVEVVSNDQASVQTYFSQARILVTDYSSVSFDAAYIRVPSIYYQFDRHEIFGGSHNFRAGYFNYIEHGFGPVVEKSTDAIKALISEISEPSIVNDFGDRFNAAFPSPDNNNRARIVETIEALRTD</sequence>
<dbReference type="CDD" id="cd00761">
    <property type="entry name" value="Glyco_tranf_GTA_type"/>
    <property type="match status" value="1"/>
</dbReference>
<dbReference type="EMBL" id="CP102487">
    <property type="protein sequence ID" value="UUX60386.1"/>
    <property type="molecule type" value="Genomic_DNA"/>
</dbReference>
<dbReference type="RefSeq" id="WP_257746232.1">
    <property type="nucleotide sequence ID" value="NZ_CP102487.1"/>
</dbReference>
<feature type="domain" description="Glycosyltransferase 2-like" evidence="7">
    <location>
        <begin position="6"/>
        <end position="173"/>
    </location>
</feature>
<dbReference type="PANTHER" id="PTHR22916:SF3">
    <property type="entry name" value="UDP-GLCNAC:BETAGAL BETA-1,3-N-ACETYLGLUCOSAMINYLTRANSFERASE-LIKE PROTEIN 1"/>
    <property type="match status" value="1"/>
</dbReference>
<comment type="similarity">
    <text evidence="2">Belongs to the CDP-glycerol glycerophosphotransferase family.</text>
</comment>
<dbReference type="Gene3D" id="3.90.550.10">
    <property type="entry name" value="Spore Coat Polysaccharide Biosynthesis Protein SpsA, Chain A"/>
    <property type="match status" value="1"/>
</dbReference>
<reference evidence="8" key="1">
    <citation type="journal article" date="2022" name="Pest Manag. Sci.">
        <title>Glutamicibacter halophytocola-mediated host fitness of potato tuber moth on Solanaceae crops.</title>
        <authorList>
            <person name="Wang W."/>
            <person name="Xiao G."/>
            <person name="Du G."/>
            <person name="Chang L."/>
            <person name="Yang Y."/>
            <person name="Ye J."/>
            <person name="Chen B."/>
        </authorList>
    </citation>
    <scope>NUCLEOTIDE SEQUENCE</scope>
    <source>
        <strain evidence="8">S2</strain>
    </source>
</reference>
<dbReference type="GO" id="GO:0005886">
    <property type="term" value="C:plasma membrane"/>
    <property type="evidence" value="ECO:0007669"/>
    <property type="project" value="UniProtKB-SubCell"/>
</dbReference>
<dbReference type="GO" id="GO:0019350">
    <property type="term" value="P:teichoic acid biosynthetic process"/>
    <property type="evidence" value="ECO:0007669"/>
    <property type="project" value="UniProtKB-KW"/>
</dbReference>
<evidence type="ECO:0000256" key="3">
    <source>
        <dbReference type="ARBA" id="ARBA00022475"/>
    </source>
</evidence>
<evidence type="ECO:0000259" key="7">
    <source>
        <dbReference type="Pfam" id="PF00535"/>
    </source>
</evidence>
<keyword evidence="3" id="KW-1003">Cell membrane</keyword>
<dbReference type="InterPro" id="IPR001173">
    <property type="entry name" value="Glyco_trans_2-like"/>
</dbReference>
<dbReference type="SUPFAM" id="SSF53756">
    <property type="entry name" value="UDP-Glycosyltransferase/glycogen phosphorylase"/>
    <property type="match status" value="1"/>
</dbReference>
<dbReference type="PANTHER" id="PTHR22916">
    <property type="entry name" value="GLYCOSYLTRANSFERASE"/>
    <property type="match status" value="1"/>
</dbReference>
<evidence type="ECO:0000256" key="1">
    <source>
        <dbReference type="ARBA" id="ARBA00004202"/>
    </source>
</evidence>
<dbReference type="Gene3D" id="3.40.50.12580">
    <property type="match status" value="1"/>
</dbReference>
<dbReference type="InterPro" id="IPR043148">
    <property type="entry name" value="TagF_C"/>
</dbReference>
<dbReference type="InterPro" id="IPR043149">
    <property type="entry name" value="TagF_N"/>
</dbReference>
<dbReference type="GO" id="GO:0016758">
    <property type="term" value="F:hexosyltransferase activity"/>
    <property type="evidence" value="ECO:0007669"/>
    <property type="project" value="UniProtKB-ARBA"/>
</dbReference>
<dbReference type="SUPFAM" id="SSF53448">
    <property type="entry name" value="Nucleotide-diphospho-sugar transferases"/>
    <property type="match status" value="1"/>
</dbReference>
<evidence type="ECO:0000256" key="2">
    <source>
        <dbReference type="ARBA" id="ARBA00010488"/>
    </source>
</evidence>
<gene>
    <name evidence="8" type="ORF">NUH22_07190</name>
</gene>
<dbReference type="Proteomes" id="UP001060018">
    <property type="component" value="Chromosome"/>
</dbReference>
<evidence type="ECO:0000313" key="9">
    <source>
        <dbReference type="Proteomes" id="UP001060018"/>
    </source>
</evidence>
<proteinExistence type="inferred from homology"/>
<accession>A0AA95BRI8</accession>
<organism evidence="8 9">
    <name type="scientific">Glutamicibacter halophytocola</name>
    <dbReference type="NCBI Taxonomy" id="1933880"/>
    <lineage>
        <taxon>Bacteria</taxon>
        <taxon>Bacillati</taxon>
        <taxon>Actinomycetota</taxon>
        <taxon>Actinomycetes</taxon>
        <taxon>Micrococcales</taxon>
        <taxon>Micrococcaceae</taxon>
        <taxon>Glutamicibacter</taxon>
    </lineage>
</organism>
<keyword evidence="4" id="KW-0808">Transferase</keyword>
<evidence type="ECO:0000256" key="5">
    <source>
        <dbReference type="ARBA" id="ARBA00022944"/>
    </source>
</evidence>
<evidence type="ECO:0000313" key="8">
    <source>
        <dbReference type="EMBL" id="UUX60386.1"/>
    </source>
</evidence>
<dbReference type="InterPro" id="IPR007554">
    <property type="entry name" value="Glycerophosphate_synth"/>
</dbReference>
<keyword evidence="6" id="KW-0472">Membrane</keyword>
<dbReference type="InterPro" id="IPR029044">
    <property type="entry name" value="Nucleotide-diphossugar_trans"/>
</dbReference>
<dbReference type="GO" id="GO:0047355">
    <property type="term" value="F:CDP-glycerol glycerophosphotransferase activity"/>
    <property type="evidence" value="ECO:0007669"/>
    <property type="project" value="InterPro"/>
</dbReference>
<evidence type="ECO:0000256" key="6">
    <source>
        <dbReference type="ARBA" id="ARBA00023136"/>
    </source>
</evidence>
<comment type="subcellular location">
    <subcellularLocation>
        <location evidence="1">Cell membrane</location>
        <topology evidence="1">Peripheral membrane protein</topology>
    </subcellularLocation>
</comment>
<evidence type="ECO:0000256" key="4">
    <source>
        <dbReference type="ARBA" id="ARBA00022679"/>
    </source>
</evidence>
<protein>
    <submittedName>
        <fullName evidence="8">CDP-glycerol glycerophosphotransferase family protein</fullName>
    </submittedName>
</protein>
<dbReference type="Pfam" id="PF00535">
    <property type="entry name" value="Glycos_transf_2"/>
    <property type="match status" value="1"/>
</dbReference>
<name>A0AA95BRI8_9MICC</name>
<keyword evidence="5" id="KW-0777">Teichoic acid biosynthesis</keyword>
<dbReference type="Gene3D" id="3.40.50.11820">
    <property type="match status" value="1"/>
</dbReference>
<dbReference type="AlphaFoldDB" id="A0AA95BRI8"/>